<comment type="caution">
    <text evidence="1">The sequence shown here is derived from an EMBL/GenBank/DDBJ whole genome shotgun (WGS) entry which is preliminary data.</text>
</comment>
<reference evidence="1" key="1">
    <citation type="submission" date="2022-03" db="EMBL/GenBank/DDBJ databases">
        <title>Genomic analyses of argali, domestic sheep and their hybrids provide insights into chromosomal evolution, heterosis and genetic basis of agronomic traits.</title>
        <authorList>
            <person name="Li M."/>
        </authorList>
    </citation>
    <scope>NUCLEOTIDE SEQUENCE</scope>
    <source>
        <strain evidence="1">F1 hybrid</strain>
    </source>
</reference>
<gene>
    <name evidence="1" type="ORF">MJG53_012822</name>
</gene>
<proteinExistence type="predicted"/>
<evidence type="ECO:0000313" key="2">
    <source>
        <dbReference type="Proteomes" id="UP001057279"/>
    </source>
</evidence>
<sequence length="541" mass="59039">MQDEDTACFTVTLLPESLLTMGFVSLGEIIGGHGAKPHSRPYMAFLQFKISGKSYICGGFLVREDFVLTAAHCLGSSVNVILGAHNVILGAHNVILGAHNIMDQERTQQVIQGCVEGNPTTVLQSLWAISSSINVTLGAHNIKQQERTQQVIWLERKAKQTSAVKPLSLPKAKARVKPGQVCSVAGWGQVALGTPATTLQEAELTVQEDRVCESLYPRHYSRATQKCVGDPRKVKTGFKAPSSSFYAPPPLLFRPLATPLSVAVPSTHPCDLKPQQPQPKGEIIGGTESKPHSRPYMAYLEIVTLQGKQKACGGFLIRRDFVLTAAHCAGSSINVTLGAHTITDQERTQQVIPVRRAIPHPDYNDETCANDIMLLQGDSGGPLVCNGVAQGIVSYGKDDGTTPNVYTRISSFLSWIQRTMRRGHRKLFKVQLNQCHPGVHNIMEQRGSRSQINVILGAHNIRTLESTQQHIPVLRSIPHPGHTQQNKRNDIMLLQALDSDLPSTSQPSLNQKVLFYFLLVLLATGSFSLLLSDLSGSRGLV</sequence>
<accession>A0ACB9ULD2</accession>
<evidence type="ECO:0000313" key="1">
    <source>
        <dbReference type="EMBL" id="KAI4572984.1"/>
    </source>
</evidence>
<organism evidence="1 2">
    <name type="scientific">Ovis ammon polii x Ovis aries</name>
    <dbReference type="NCBI Taxonomy" id="2918886"/>
    <lineage>
        <taxon>Eukaryota</taxon>
        <taxon>Metazoa</taxon>
        <taxon>Chordata</taxon>
        <taxon>Craniata</taxon>
        <taxon>Vertebrata</taxon>
        <taxon>Euteleostomi</taxon>
        <taxon>Mammalia</taxon>
        <taxon>Eutheria</taxon>
        <taxon>Laurasiatheria</taxon>
        <taxon>Artiodactyla</taxon>
        <taxon>Ruminantia</taxon>
        <taxon>Pecora</taxon>
        <taxon>Bovidae</taxon>
        <taxon>Caprinae</taxon>
        <taxon>Ovis</taxon>
    </lineage>
</organism>
<name>A0ACB9ULD2_9CETA</name>
<dbReference type="Proteomes" id="UP001057279">
    <property type="component" value="Linkage Group LG15"/>
</dbReference>
<protein>
    <submittedName>
        <fullName evidence="1">Uncharacterized protein</fullName>
    </submittedName>
</protein>
<keyword evidence="2" id="KW-1185">Reference proteome</keyword>
<dbReference type="EMBL" id="CM043040">
    <property type="protein sequence ID" value="KAI4572984.1"/>
    <property type="molecule type" value="Genomic_DNA"/>
</dbReference>